<dbReference type="HOGENOM" id="CLU_2779124_0_0_1"/>
<organism evidence="1 2">
    <name type="scientific">Tetranychus urticae</name>
    <name type="common">Two-spotted spider mite</name>
    <dbReference type="NCBI Taxonomy" id="32264"/>
    <lineage>
        <taxon>Eukaryota</taxon>
        <taxon>Metazoa</taxon>
        <taxon>Ecdysozoa</taxon>
        <taxon>Arthropoda</taxon>
        <taxon>Chelicerata</taxon>
        <taxon>Arachnida</taxon>
        <taxon>Acari</taxon>
        <taxon>Acariformes</taxon>
        <taxon>Trombidiformes</taxon>
        <taxon>Prostigmata</taxon>
        <taxon>Eleutherengona</taxon>
        <taxon>Raphignathae</taxon>
        <taxon>Tetranychoidea</taxon>
        <taxon>Tetranychidae</taxon>
        <taxon>Tetranychus</taxon>
    </lineage>
</organism>
<dbReference type="EMBL" id="CAEY01001795">
    <property type="status" value="NOT_ANNOTATED_CDS"/>
    <property type="molecule type" value="Genomic_DNA"/>
</dbReference>
<evidence type="ECO:0000313" key="1">
    <source>
        <dbReference type="EnsemblMetazoa" id="tetur06g01630.1"/>
    </source>
</evidence>
<proteinExistence type="predicted"/>
<accession>T1K6T3</accession>
<keyword evidence="2" id="KW-1185">Reference proteome</keyword>
<sequence>MAELFWFCQVTCRIGFQKASEIIDSDAKDYQSTSTGGGGSYLHFQHGISHNKSNRVINLIHCYHFASNF</sequence>
<reference evidence="2" key="1">
    <citation type="submission" date="2011-08" db="EMBL/GenBank/DDBJ databases">
        <authorList>
            <person name="Rombauts S."/>
        </authorList>
    </citation>
    <scope>NUCLEOTIDE SEQUENCE</scope>
    <source>
        <strain evidence="2">London</strain>
    </source>
</reference>
<protein>
    <submittedName>
        <fullName evidence="1">Uncharacterized protein</fullName>
    </submittedName>
</protein>
<reference evidence="1" key="2">
    <citation type="submission" date="2015-06" db="UniProtKB">
        <authorList>
            <consortium name="EnsemblMetazoa"/>
        </authorList>
    </citation>
    <scope>IDENTIFICATION</scope>
</reference>
<evidence type="ECO:0000313" key="2">
    <source>
        <dbReference type="Proteomes" id="UP000015104"/>
    </source>
</evidence>
<dbReference type="EnsemblMetazoa" id="tetur06g01630.1">
    <property type="protein sequence ID" value="tetur06g01630.1"/>
    <property type="gene ID" value="tetur06g01630"/>
</dbReference>
<dbReference type="AlphaFoldDB" id="T1K6T3"/>
<dbReference type="Proteomes" id="UP000015104">
    <property type="component" value="Unassembled WGS sequence"/>
</dbReference>
<name>T1K6T3_TETUR</name>